<dbReference type="EC" id="4.2.1.51" evidence="2"/>
<evidence type="ECO:0000313" key="10">
    <source>
        <dbReference type="EMBL" id="KAA9037645.1"/>
    </source>
</evidence>
<dbReference type="CDD" id="cd13631">
    <property type="entry name" value="PBP2_Ct-PDT_like"/>
    <property type="match status" value="1"/>
</dbReference>
<evidence type="ECO:0000259" key="9">
    <source>
        <dbReference type="PROSITE" id="PS51671"/>
    </source>
</evidence>
<dbReference type="Gene3D" id="3.40.190.10">
    <property type="entry name" value="Periplasmic binding protein-like II"/>
    <property type="match status" value="2"/>
</dbReference>
<feature type="domain" description="Prephenate dehydratase" evidence="8">
    <location>
        <begin position="4"/>
        <end position="181"/>
    </location>
</feature>
<keyword evidence="11" id="KW-1185">Reference proteome</keyword>
<evidence type="ECO:0000256" key="4">
    <source>
        <dbReference type="ARBA" id="ARBA00023141"/>
    </source>
</evidence>
<name>A0A5J5IF85_9BACT</name>
<evidence type="ECO:0000259" key="8">
    <source>
        <dbReference type="PROSITE" id="PS51171"/>
    </source>
</evidence>
<dbReference type="GO" id="GO:0004664">
    <property type="term" value="F:prephenate dehydratase activity"/>
    <property type="evidence" value="ECO:0007669"/>
    <property type="project" value="UniProtKB-EC"/>
</dbReference>
<dbReference type="SUPFAM" id="SSF53850">
    <property type="entry name" value="Periplasmic binding protein-like II"/>
    <property type="match status" value="1"/>
</dbReference>
<dbReference type="Gene3D" id="3.30.70.260">
    <property type="match status" value="1"/>
</dbReference>
<dbReference type="Proteomes" id="UP000326903">
    <property type="component" value="Unassembled WGS sequence"/>
</dbReference>
<feature type="domain" description="ACT" evidence="9">
    <location>
        <begin position="195"/>
        <end position="271"/>
    </location>
</feature>
<keyword evidence="3" id="KW-0028">Amino-acid biosynthesis</keyword>
<dbReference type="AlphaFoldDB" id="A0A5J5IF85"/>
<dbReference type="InterPro" id="IPR045865">
    <property type="entry name" value="ACT-like_dom_sf"/>
</dbReference>
<evidence type="ECO:0000313" key="11">
    <source>
        <dbReference type="Proteomes" id="UP000326903"/>
    </source>
</evidence>
<evidence type="ECO:0000256" key="6">
    <source>
        <dbReference type="ARBA" id="ARBA00023239"/>
    </source>
</evidence>
<keyword evidence="5" id="KW-0584">Phenylalanine biosynthesis</keyword>
<sequence>MSKKISIQGFEGSFHQVAARQFFGNDVEIICCSTFREVVKIAADKNESDGGIMAIENSLAGSILPNYNLLQKSHLKITGEVYLKINQHLLINPGVTLEDIREVHSHPMALLQCMDYLEKYNWKLIETEDTALSAKHIHQHRSKHIAAIASKLAAELYNLNVVVPNIHTLKNNYTRFLVLERPENAKEVEGADKASVNFQTDHSKGSLAKVLTKIAERDINLSKLQSFPIPGSDWKYSFHADLEFQNIDQFNKVINDIQPITEALRIYGVYKKGK</sequence>
<dbReference type="InterPro" id="IPR001086">
    <property type="entry name" value="Preph_deHydtase"/>
</dbReference>
<gene>
    <name evidence="10" type="ORF">FW778_16250</name>
</gene>
<evidence type="ECO:0000256" key="2">
    <source>
        <dbReference type="ARBA" id="ARBA00013147"/>
    </source>
</evidence>
<comment type="caution">
    <text evidence="10">The sequence shown here is derived from an EMBL/GenBank/DDBJ whole genome shotgun (WGS) entry which is preliminary data.</text>
</comment>
<evidence type="ECO:0000256" key="5">
    <source>
        <dbReference type="ARBA" id="ARBA00023222"/>
    </source>
</evidence>
<evidence type="ECO:0000256" key="3">
    <source>
        <dbReference type="ARBA" id="ARBA00022605"/>
    </source>
</evidence>
<keyword evidence="4" id="KW-0057">Aromatic amino acid biosynthesis</keyword>
<dbReference type="GO" id="GO:0009094">
    <property type="term" value="P:L-phenylalanine biosynthetic process"/>
    <property type="evidence" value="ECO:0007669"/>
    <property type="project" value="UniProtKB-UniPathway"/>
</dbReference>
<dbReference type="PROSITE" id="PS51671">
    <property type="entry name" value="ACT"/>
    <property type="match status" value="1"/>
</dbReference>
<dbReference type="GO" id="GO:0005737">
    <property type="term" value="C:cytoplasm"/>
    <property type="evidence" value="ECO:0007669"/>
    <property type="project" value="TreeGrafter"/>
</dbReference>
<evidence type="ECO:0000256" key="7">
    <source>
        <dbReference type="ARBA" id="ARBA00047848"/>
    </source>
</evidence>
<proteinExistence type="predicted"/>
<comment type="catalytic activity">
    <reaction evidence="7">
        <text>prephenate + H(+) = 3-phenylpyruvate + CO2 + H2O</text>
        <dbReference type="Rhea" id="RHEA:21648"/>
        <dbReference type="ChEBI" id="CHEBI:15377"/>
        <dbReference type="ChEBI" id="CHEBI:15378"/>
        <dbReference type="ChEBI" id="CHEBI:16526"/>
        <dbReference type="ChEBI" id="CHEBI:18005"/>
        <dbReference type="ChEBI" id="CHEBI:29934"/>
        <dbReference type="EC" id="4.2.1.51"/>
    </reaction>
</comment>
<organism evidence="10 11">
    <name type="scientific">Ginsengibacter hankyongi</name>
    <dbReference type="NCBI Taxonomy" id="2607284"/>
    <lineage>
        <taxon>Bacteria</taxon>
        <taxon>Pseudomonadati</taxon>
        <taxon>Bacteroidota</taxon>
        <taxon>Chitinophagia</taxon>
        <taxon>Chitinophagales</taxon>
        <taxon>Chitinophagaceae</taxon>
        <taxon>Ginsengibacter</taxon>
    </lineage>
</organism>
<protein>
    <recommendedName>
        <fullName evidence="2">prephenate dehydratase</fullName>
        <ecNumber evidence="2">4.2.1.51</ecNumber>
    </recommendedName>
</protein>
<dbReference type="SUPFAM" id="SSF55021">
    <property type="entry name" value="ACT-like"/>
    <property type="match status" value="1"/>
</dbReference>
<dbReference type="PROSITE" id="PS51171">
    <property type="entry name" value="PREPHENATE_DEHYDR_3"/>
    <property type="match status" value="1"/>
</dbReference>
<dbReference type="Pfam" id="PF00800">
    <property type="entry name" value="PDT"/>
    <property type="match status" value="1"/>
</dbReference>
<dbReference type="InterPro" id="IPR002912">
    <property type="entry name" value="ACT_dom"/>
</dbReference>
<dbReference type="RefSeq" id="WP_150415880.1">
    <property type="nucleotide sequence ID" value="NZ_VYQF01000005.1"/>
</dbReference>
<comment type="pathway">
    <text evidence="1">Amino-acid biosynthesis; L-phenylalanine biosynthesis; phenylpyruvate from prephenate: step 1/1.</text>
</comment>
<dbReference type="UniPathway" id="UPA00121">
    <property type="reaction ID" value="UER00345"/>
</dbReference>
<dbReference type="PANTHER" id="PTHR21022:SF19">
    <property type="entry name" value="PREPHENATE DEHYDRATASE-RELATED"/>
    <property type="match status" value="1"/>
</dbReference>
<dbReference type="PANTHER" id="PTHR21022">
    <property type="entry name" value="PREPHENATE DEHYDRATASE P PROTEIN"/>
    <property type="match status" value="1"/>
</dbReference>
<dbReference type="EMBL" id="VYQF01000005">
    <property type="protein sequence ID" value="KAA9037645.1"/>
    <property type="molecule type" value="Genomic_DNA"/>
</dbReference>
<keyword evidence="6" id="KW-0456">Lyase</keyword>
<reference evidence="10 11" key="1">
    <citation type="submission" date="2019-09" db="EMBL/GenBank/DDBJ databases">
        <title>Draft genome sequence of Ginsengibacter sp. BR5-29.</title>
        <authorList>
            <person name="Im W.-T."/>
        </authorList>
    </citation>
    <scope>NUCLEOTIDE SEQUENCE [LARGE SCALE GENOMIC DNA]</scope>
    <source>
        <strain evidence="10 11">BR5-29</strain>
    </source>
</reference>
<evidence type="ECO:0000256" key="1">
    <source>
        <dbReference type="ARBA" id="ARBA00004741"/>
    </source>
</evidence>
<dbReference type="CDD" id="cd04905">
    <property type="entry name" value="ACT_CM-PDT"/>
    <property type="match status" value="1"/>
</dbReference>
<accession>A0A5J5IF85</accession>